<evidence type="ECO:0000313" key="11">
    <source>
        <dbReference type="Proteomes" id="UP001595075"/>
    </source>
</evidence>
<dbReference type="Pfam" id="PF01384">
    <property type="entry name" value="PHO4"/>
    <property type="match status" value="1"/>
</dbReference>
<dbReference type="InterPro" id="IPR001204">
    <property type="entry name" value="Phos_transporter"/>
</dbReference>
<keyword evidence="11" id="KW-1185">Reference proteome</keyword>
<evidence type="ECO:0000256" key="3">
    <source>
        <dbReference type="ARBA" id="ARBA00022592"/>
    </source>
</evidence>
<feature type="transmembrane region" description="Helical" evidence="7">
    <location>
        <begin position="88"/>
        <end position="107"/>
    </location>
</feature>
<feature type="transmembrane region" description="Helical" evidence="7">
    <location>
        <begin position="527"/>
        <end position="549"/>
    </location>
</feature>
<gene>
    <name evidence="10" type="ORF">VTL71DRAFT_13110</name>
</gene>
<feature type="transmembrane region" description="Helical" evidence="7">
    <location>
        <begin position="393"/>
        <end position="411"/>
    </location>
</feature>
<evidence type="ECO:0000256" key="2">
    <source>
        <dbReference type="ARBA" id="ARBA00022448"/>
    </source>
</evidence>
<accession>A0ABR4CPX0</accession>
<dbReference type="PANTHER" id="PTHR11101:SF55">
    <property type="entry name" value="PHOSPHATE TRANSPORTER"/>
    <property type="match status" value="1"/>
</dbReference>
<evidence type="ECO:0000256" key="1">
    <source>
        <dbReference type="ARBA" id="ARBA00004141"/>
    </source>
</evidence>
<evidence type="ECO:0000256" key="6">
    <source>
        <dbReference type="ARBA" id="ARBA00023136"/>
    </source>
</evidence>
<comment type="caution">
    <text evidence="10">The sequence shown here is derived from an EMBL/GenBank/DDBJ whole genome shotgun (WGS) entry which is preliminary data.</text>
</comment>
<feature type="signal peptide" evidence="9">
    <location>
        <begin position="1"/>
        <end position="24"/>
    </location>
</feature>
<sequence>MPVIESVSWIIAVLTVAFCGSSLGNSNGANDVSNSYATAIASGTLSFKQAGALAIITEFIGAVALGGKVTEKIKSGVINIHHFDRSPAVLVLVMGCVEFGTAAWLTIATSFGLPVSTTQTVVACLSGVGLASGASLKWGWKGKGLSTIAAAWVISPLLALIVAGIIQSLINIAVLNRKNPYECAKRLMPCFFAATCTLFPVFILTELLGKQSVQHFGIARFATPIVATFFGMLFLAYFFGLPYCIRLLDDNKQDARLRLIHLPMGPLLLRKDPPYYLPSKTLANISPTETKAIARPTLSPNQSGHTSRAESGDLPPAIPCEALVAACVTPMTAREKYLDPTSDLPFYKPARAWSWAKYVFLHGVSQDCVTFDSAQVTEAHQHSRMHDQKVERIWKPLLMLAAALMSIAHGSNDVANAVGPWVAAYQTWKNGAILDDAESPVWIIVVAAILIGVGFWFFGYKIVRSLGNKITHISPTRGYVINVASSITVLLASRFGLPVSTTQCQLGATIGVGLCSLSTKAVNWKQIGFIILGWIITIPIAGLIAGLLMGMGLNTPHL</sequence>
<feature type="transmembrane region" description="Helical" evidence="7">
    <location>
        <begin position="225"/>
        <end position="248"/>
    </location>
</feature>
<keyword evidence="4 7" id="KW-0812">Transmembrane</keyword>
<dbReference type="PANTHER" id="PTHR11101">
    <property type="entry name" value="PHOSPHATE TRANSPORTER"/>
    <property type="match status" value="1"/>
</dbReference>
<feature type="transmembrane region" description="Helical" evidence="7">
    <location>
        <begin position="187"/>
        <end position="205"/>
    </location>
</feature>
<evidence type="ECO:0000256" key="9">
    <source>
        <dbReference type="SAM" id="SignalP"/>
    </source>
</evidence>
<name>A0ABR4CPX0_9HELO</name>
<comment type="similarity">
    <text evidence="7">Belongs to the inorganic phosphate transporter (PiT) (TC 2.A.20) family.</text>
</comment>
<organism evidence="10 11">
    <name type="scientific">Oculimacula yallundae</name>
    <dbReference type="NCBI Taxonomy" id="86028"/>
    <lineage>
        <taxon>Eukaryota</taxon>
        <taxon>Fungi</taxon>
        <taxon>Dikarya</taxon>
        <taxon>Ascomycota</taxon>
        <taxon>Pezizomycotina</taxon>
        <taxon>Leotiomycetes</taxon>
        <taxon>Helotiales</taxon>
        <taxon>Ploettnerulaceae</taxon>
        <taxon>Oculimacula</taxon>
    </lineage>
</organism>
<keyword evidence="3 7" id="KW-0592">Phosphate transport</keyword>
<feature type="chain" id="PRO_5045045201" description="Phosphate transporter" evidence="9">
    <location>
        <begin position="25"/>
        <end position="558"/>
    </location>
</feature>
<comment type="subcellular location">
    <subcellularLocation>
        <location evidence="1 7">Membrane</location>
        <topology evidence="1 7">Multi-pass membrane protein</topology>
    </subcellularLocation>
</comment>
<feature type="region of interest" description="Disordered" evidence="8">
    <location>
        <begin position="293"/>
        <end position="314"/>
    </location>
</feature>
<evidence type="ECO:0000256" key="8">
    <source>
        <dbReference type="SAM" id="MobiDB-lite"/>
    </source>
</evidence>
<feature type="transmembrane region" description="Helical" evidence="7">
    <location>
        <begin position="439"/>
        <end position="458"/>
    </location>
</feature>
<dbReference type="Proteomes" id="UP001595075">
    <property type="component" value="Unassembled WGS sequence"/>
</dbReference>
<keyword evidence="6 7" id="KW-0472">Membrane</keyword>
<feature type="transmembrane region" description="Helical" evidence="7">
    <location>
        <begin position="50"/>
        <end position="67"/>
    </location>
</feature>
<dbReference type="EMBL" id="JAZHXI010000005">
    <property type="protein sequence ID" value="KAL2071875.1"/>
    <property type="molecule type" value="Genomic_DNA"/>
</dbReference>
<proteinExistence type="inferred from homology"/>
<keyword evidence="5 7" id="KW-1133">Transmembrane helix</keyword>
<feature type="transmembrane region" description="Helical" evidence="7">
    <location>
        <begin position="149"/>
        <end position="175"/>
    </location>
</feature>
<evidence type="ECO:0000256" key="7">
    <source>
        <dbReference type="RuleBase" id="RU363058"/>
    </source>
</evidence>
<evidence type="ECO:0000256" key="5">
    <source>
        <dbReference type="ARBA" id="ARBA00022989"/>
    </source>
</evidence>
<comment type="function">
    <text evidence="7">Sodium-phosphate symporter.</text>
</comment>
<evidence type="ECO:0000313" key="10">
    <source>
        <dbReference type="EMBL" id="KAL2071875.1"/>
    </source>
</evidence>
<keyword evidence="2 7" id="KW-0813">Transport</keyword>
<keyword evidence="9" id="KW-0732">Signal</keyword>
<protein>
    <recommendedName>
        <fullName evidence="7">Phosphate transporter</fullName>
    </recommendedName>
</protein>
<evidence type="ECO:0000256" key="4">
    <source>
        <dbReference type="ARBA" id="ARBA00022692"/>
    </source>
</evidence>
<reference evidence="10 11" key="1">
    <citation type="journal article" date="2024" name="Commun. Biol.">
        <title>Comparative genomic analysis of thermophilic fungi reveals convergent evolutionary adaptations and gene losses.</title>
        <authorList>
            <person name="Steindorff A.S."/>
            <person name="Aguilar-Pontes M.V."/>
            <person name="Robinson A.J."/>
            <person name="Andreopoulos B."/>
            <person name="LaButti K."/>
            <person name="Kuo A."/>
            <person name="Mondo S."/>
            <person name="Riley R."/>
            <person name="Otillar R."/>
            <person name="Haridas S."/>
            <person name="Lipzen A."/>
            <person name="Grimwood J."/>
            <person name="Schmutz J."/>
            <person name="Clum A."/>
            <person name="Reid I.D."/>
            <person name="Moisan M.C."/>
            <person name="Butler G."/>
            <person name="Nguyen T.T.M."/>
            <person name="Dewar K."/>
            <person name="Conant G."/>
            <person name="Drula E."/>
            <person name="Henrissat B."/>
            <person name="Hansel C."/>
            <person name="Singer S."/>
            <person name="Hutchinson M.I."/>
            <person name="de Vries R.P."/>
            <person name="Natvig D.O."/>
            <person name="Powell A.J."/>
            <person name="Tsang A."/>
            <person name="Grigoriev I.V."/>
        </authorList>
    </citation>
    <scope>NUCLEOTIDE SEQUENCE [LARGE SCALE GENOMIC DNA]</scope>
    <source>
        <strain evidence="10 11">CBS 494.80</strain>
    </source>
</reference>